<keyword evidence="2 3" id="KW-0040">ANK repeat</keyword>
<feature type="compositionally biased region" description="Acidic residues" evidence="4">
    <location>
        <begin position="402"/>
        <end position="412"/>
    </location>
</feature>
<dbReference type="InterPro" id="IPR036770">
    <property type="entry name" value="Ankyrin_rpt-contain_sf"/>
</dbReference>
<proteinExistence type="predicted"/>
<evidence type="ECO:0000313" key="6">
    <source>
        <dbReference type="Proteomes" id="UP000828390"/>
    </source>
</evidence>
<dbReference type="AlphaFoldDB" id="A0A9D4HAS1"/>
<feature type="repeat" description="ANK" evidence="3">
    <location>
        <begin position="45"/>
        <end position="77"/>
    </location>
</feature>
<dbReference type="SUPFAM" id="SSF48403">
    <property type="entry name" value="Ankyrin repeat"/>
    <property type="match status" value="1"/>
</dbReference>
<dbReference type="SMART" id="SM00248">
    <property type="entry name" value="ANK"/>
    <property type="match status" value="4"/>
</dbReference>
<feature type="repeat" description="ANK" evidence="3">
    <location>
        <begin position="146"/>
        <end position="178"/>
    </location>
</feature>
<keyword evidence="1" id="KW-0677">Repeat</keyword>
<protein>
    <submittedName>
        <fullName evidence="5">Uncharacterized protein</fullName>
    </submittedName>
</protein>
<feature type="repeat" description="ANK" evidence="3">
    <location>
        <begin position="78"/>
        <end position="110"/>
    </location>
</feature>
<keyword evidence="6" id="KW-1185">Reference proteome</keyword>
<dbReference type="Pfam" id="PF00023">
    <property type="entry name" value="Ank"/>
    <property type="match status" value="2"/>
</dbReference>
<dbReference type="PRINTS" id="PR01415">
    <property type="entry name" value="ANKYRIN"/>
</dbReference>
<feature type="compositionally biased region" description="Basic and acidic residues" evidence="4">
    <location>
        <begin position="426"/>
        <end position="436"/>
    </location>
</feature>
<accession>A0A9D4HAS1</accession>
<organism evidence="5 6">
    <name type="scientific">Dreissena polymorpha</name>
    <name type="common">Zebra mussel</name>
    <name type="synonym">Mytilus polymorpha</name>
    <dbReference type="NCBI Taxonomy" id="45954"/>
    <lineage>
        <taxon>Eukaryota</taxon>
        <taxon>Metazoa</taxon>
        <taxon>Spiralia</taxon>
        <taxon>Lophotrochozoa</taxon>
        <taxon>Mollusca</taxon>
        <taxon>Bivalvia</taxon>
        <taxon>Autobranchia</taxon>
        <taxon>Heteroconchia</taxon>
        <taxon>Euheterodonta</taxon>
        <taxon>Imparidentia</taxon>
        <taxon>Neoheterodontei</taxon>
        <taxon>Myida</taxon>
        <taxon>Dreissenoidea</taxon>
        <taxon>Dreissenidae</taxon>
        <taxon>Dreissena</taxon>
    </lineage>
</organism>
<gene>
    <name evidence="5" type="ORF">DPMN_103808</name>
</gene>
<dbReference type="InterPro" id="IPR002110">
    <property type="entry name" value="Ankyrin_rpt"/>
</dbReference>
<sequence length="481" mass="53820">MEAKVVPNGRLYNGYKLLNAISEENGQEVQELLKGGNIDFNVDYLGDNAIHLAARKGNIDYIKLLHKAGVDLQQKNMHGNTAMHYAARDGYLDIVDYLRTHKVDMNPLNDLDGEAPLHLAVREQAMDVIEALVDLGMDPNIKNKETGNTPLHVALELGAQEAMESLLIKGAEPGIMNNDGKHAGRFSEDKRNPKHITDLGVAFISMDAGNIRAICKRITRAEMEKPNVLIRVGVIVVYLDVPEGLHTCIYCRRENVEHATVKIPHLEEEFSFGDVYHIRVFDVNQDCKSLLYLPLYEAPSKKEQIIVRFLCGKYDDFVADEYVTSGKNFYVPLNVILVPDTTCICMINIRQRIEERAVGEQEATITSDMDHGFSINIQSGSFKADTVLRLQVIDTNPLDDIAEASDESESEQEEQRTSPRTATRSKVTERQTKRHSSDLLTNLYQINISGDQPKKTVTLTLPLGSGMTADHKIAYNPCGRD</sequence>
<evidence type="ECO:0000256" key="2">
    <source>
        <dbReference type="ARBA" id="ARBA00023043"/>
    </source>
</evidence>
<evidence type="ECO:0000313" key="5">
    <source>
        <dbReference type="EMBL" id="KAH3830563.1"/>
    </source>
</evidence>
<dbReference type="EMBL" id="JAIWYP010000004">
    <property type="protein sequence ID" value="KAH3830563.1"/>
    <property type="molecule type" value="Genomic_DNA"/>
</dbReference>
<feature type="repeat" description="ANK" evidence="3">
    <location>
        <begin position="112"/>
        <end position="144"/>
    </location>
</feature>
<name>A0A9D4HAS1_DREPO</name>
<evidence type="ECO:0000256" key="4">
    <source>
        <dbReference type="SAM" id="MobiDB-lite"/>
    </source>
</evidence>
<comment type="caution">
    <text evidence="5">The sequence shown here is derived from an EMBL/GenBank/DDBJ whole genome shotgun (WGS) entry which is preliminary data.</text>
</comment>
<dbReference type="Proteomes" id="UP000828390">
    <property type="component" value="Unassembled WGS sequence"/>
</dbReference>
<dbReference type="PROSITE" id="PS50297">
    <property type="entry name" value="ANK_REP_REGION"/>
    <property type="match status" value="4"/>
</dbReference>
<evidence type="ECO:0000256" key="3">
    <source>
        <dbReference type="PROSITE-ProRule" id="PRU00023"/>
    </source>
</evidence>
<dbReference type="Pfam" id="PF12796">
    <property type="entry name" value="Ank_2"/>
    <property type="match status" value="1"/>
</dbReference>
<evidence type="ECO:0000256" key="1">
    <source>
        <dbReference type="ARBA" id="ARBA00022737"/>
    </source>
</evidence>
<dbReference type="PANTHER" id="PTHR24171">
    <property type="entry name" value="ANKYRIN REPEAT DOMAIN-CONTAINING PROTEIN 39-RELATED"/>
    <property type="match status" value="1"/>
</dbReference>
<reference evidence="5" key="1">
    <citation type="journal article" date="2019" name="bioRxiv">
        <title>The Genome of the Zebra Mussel, Dreissena polymorpha: A Resource for Invasive Species Research.</title>
        <authorList>
            <person name="McCartney M.A."/>
            <person name="Auch B."/>
            <person name="Kono T."/>
            <person name="Mallez S."/>
            <person name="Zhang Y."/>
            <person name="Obille A."/>
            <person name="Becker A."/>
            <person name="Abrahante J.E."/>
            <person name="Garbe J."/>
            <person name="Badalamenti J.P."/>
            <person name="Herman A."/>
            <person name="Mangelson H."/>
            <person name="Liachko I."/>
            <person name="Sullivan S."/>
            <person name="Sone E.D."/>
            <person name="Koren S."/>
            <person name="Silverstein K.A.T."/>
            <person name="Beckman K.B."/>
            <person name="Gohl D.M."/>
        </authorList>
    </citation>
    <scope>NUCLEOTIDE SEQUENCE</scope>
    <source>
        <strain evidence="5">Duluth1</strain>
        <tissue evidence="5">Whole animal</tissue>
    </source>
</reference>
<dbReference type="PROSITE" id="PS50088">
    <property type="entry name" value="ANK_REPEAT"/>
    <property type="match status" value="4"/>
</dbReference>
<feature type="region of interest" description="Disordered" evidence="4">
    <location>
        <begin position="402"/>
        <end position="436"/>
    </location>
</feature>
<dbReference type="Gene3D" id="1.25.40.20">
    <property type="entry name" value="Ankyrin repeat-containing domain"/>
    <property type="match status" value="2"/>
</dbReference>
<reference evidence="5" key="2">
    <citation type="submission" date="2020-11" db="EMBL/GenBank/DDBJ databases">
        <authorList>
            <person name="McCartney M.A."/>
            <person name="Auch B."/>
            <person name="Kono T."/>
            <person name="Mallez S."/>
            <person name="Becker A."/>
            <person name="Gohl D.M."/>
            <person name="Silverstein K.A.T."/>
            <person name="Koren S."/>
            <person name="Bechman K.B."/>
            <person name="Herman A."/>
            <person name="Abrahante J.E."/>
            <person name="Garbe J."/>
        </authorList>
    </citation>
    <scope>NUCLEOTIDE SEQUENCE</scope>
    <source>
        <strain evidence="5">Duluth1</strain>
        <tissue evidence="5">Whole animal</tissue>
    </source>
</reference>